<keyword evidence="3" id="KW-1185">Reference proteome</keyword>
<comment type="caution">
    <text evidence="2">The sequence shown here is derived from an EMBL/GenBank/DDBJ whole genome shotgun (WGS) entry which is preliminary data.</text>
</comment>
<reference evidence="2" key="2">
    <citation type="submission" date="2021-12" db="EMBL/GenBank/DDBJ databases">
        <title>Resequencing data analysis of finger millet.</title>
        <authorList>
            <person name="Hatakeyama M."/>
            <person name="Aluri S."/>
            <person name="Balachadran M.T."/>
            <person name="Sivarajan S.R."/>
            <person name="Poveda L."/>
            <person name="Shimizu-Inatsugi R."/>
            <person name="Schlapbach R."/>
            <person name="Sreeman S.M."/>
            <person name="Shimizu K.K."/>
        </authorList>
    </citation>
    <scope>NUCLEOTIDE SEQUENCE</scope>
</reference>
<dbReference type="Proteomes" id="UP001054889">
    <property type="component" value="Unassembled WGS sequence"/>
</dbReference>
<feature type="domain" description="Alpha/beta hydrolase fold-3" evidence="1">
    <location>
        <begin position="179"/>
        <end position="386"/>
    </location>
</feature>
<sequence>MPRVASTAAASAGGRTTTLAIKKRQCLRGVDTGGARRLLGKDAAEMLKTGTVQLRPLRWLAWRGVWPRPAATLTFGQQQLAGEMDPYKYLKIRFNPDGSLVRYGEAPLIPASPAGEPITVAATNAEDTDDEPARRRIVVVHSNDVPLNAATGTSLRLYVPSSSAAAARRNNNHHRLPLIIYFHGGGYVLFRASSAPFHATCASLAAATPASVASVDYRLAPEHRLPAAFDDAADAVRWAAAHRRGRPVFVMGSHNGASIALRAALAAGDQGVALRGLVLNQPHAGGTRRTPAEEASVDDRVLPLPANDLLWDLALPVGADRDHQFCNEGAMLATVGEARLRRLPPCLVLGRRKDPPRDRTRRLVEALREAGVDVEARLDGAGYHAMELFKDNCAAEFIAQVADFVRRRSADADDDQAGDVVGVSKL</sequence>
<organism evidence="2 3">
    <name type="scientific">Eleusine coracana subsp. coracana</name>
    <dbReference type="NCBI Taxonomy" id="191504"/>
    <lineage>
        <taxon>Eukaryota</taxon>
        <taxon>Viridiplantae</taxon>
        <taxon>Streptophyta</taxon>
        <taxon>Embryophyta</taxon>
        <taxon>Tracheophyta</taxon>
        <taxon>Spermatophyta</taxon>
        <taxon>Magnoliopsida</taxon>
        <taxon>Liliopsida</taxon>
        <taxon>Poales</taxon>
        <taxon>Poaceae</taxon>
        <taxon>PACMAD clade</taxon>
        <taxon>Chloridoideae</taxon>
        <taxon>Cynodonteae</taxon>
        <taxon>Eleusininae</taxon>
        <taxon>Eleusine</taxon>
    </lineage>
</organism>
<dbReference type="EMBL" id="BQKI01000082">
    <property type="protein sequence ID" value="GJN30905.1"/>
    <property type="molecule type" value="Genomic_DNA"/>
</dbReference>
<dbReference type="AlphaFoldDB" id="A0AAV5F7L8"/>
<evidence type="ECO:0000313" key="2">
    <source>
        <dbReference type="EMBL" id="GJN30905.1"/>
    </source>
</evidence>
<proteinExistence type="predicted"/>
<dbReference type="PANTHER" id="PTHR23024">
    <property type="entry name" value="ARYLACETAMIDE DEACETYLASE"/>
    <property type="match status" value="1"/>
</dbReference>
<dbReference type="SUPFAM" id="SSF53474">
    <property type="entry name" value="alpha/beta-Hydrolases"/>
    <property type="match status" value="1"/>
</dbReference>
<evidence type="ECO:0000313" key="3">
    <source>
        <dbReference type="Proteomes" id="UP001054889"/>
    </source>
</evidence>
<dbReference type="InterPro" id="IPR029058">
    <property type="entry name" value="AB_hydrolase_fold"/>
</dbReference>
<dbReference type="Gene3D" id="3.40.50.1820">
    <property type="entry name" value="alpha/beta hydrolase"/>
    <property type="match status" value="1"/>
</dbReference>
<reference evidence="2" key="1">
    <citation type="journal article" date="2018" name="DNA Res.">
        <title>Multiple hybrid de novo genome assembly of finger millet, an orphan allotetraploid crop.</title>
        <authorList>
            <person name="Hatakeyama M."/>
            <person name="Aluri S."/>
            <person name="Balachadran M.T."/>
            <person name="Sivarajan S.R."/>
            <person name="Patrignani A."/>
            <person name="Gruter S."/>
            <person name="Poveda L."/>
            <person name="Shimizu-Inatsugi R."/>
            <person name="Baeten J."/>
            <person name="Francoijs K.J."/>
            <person name="Nataraja K.N."/>
            <person name="Reddy Y.A.N."/>
            <person name="Phadnis S."/>
            <person name="Ravikumar R.L."/>
            <person name="Schlapbach R."/>
            <person name="Sreeman S.M."/>
            <person name="Shimizu K.K."/>
        </authorList>
    </citation>
    <scope>NUCLEOTIDE SEQUENCE</scope>
</reference>
<dbReference type="Pfam" id="PF07859">
    <property type="entry name" value="Abhydrolase_3"/>
    <property type="match status" value="1"/>
</dbReference>
<dbReference type="PANTHER" id="PTHR23024:SF113">
    <property type="entry name" value="CARBOXYLESTERASE 8-RELATED"/>
    <property type="match status" value="1"/>
</dbReference>
<evidence type="ECO:0000259" key="1">
    <source>
        <dbReference type="Pfam" id="PF07859"/>
    </source>
</evidence>
<name>A0AAV5F7L8_ELECO</name>
<dbReference type="InterPro" id="IPR050466">
    <property type="entry name" value="Carboxylest/Gibb_receptor"/>
</dbReference>
<protein>
    <recommendedName>
        <fullName evidence="1">Alpha/beta hydrolase fold-3 domain-containing protein</fullName>
    </recommendedName>
</protein>
<dbReference type="GO" id="GO:0016787">
    <property type="term" value="F:hydrolase activity"/>
    <property type="evidence" value="ECO:0007669"/>
    <property type="project" value="InterPro"/>
</dbReference>
<accession>A0AAV5F7L8</accession>
<dbReference type="InterPro" id="IPR013094">
    <property type="entry name" value="AB_hydrolase_3"/>
</dbReference>
<gene>
    <name evidence="2" type="primary">gb19251</name>
    <name evidence="2" type="ORF">PR202_gb19251</name>
</gene>